<accession>A0A515DE99</accession>
<dbReference type="GO" id="GO:0006302">
    <property type="term" value="P:double-strand break repair"/>
    <property type="evidence" value="ECO:0007669"/>
    <property type="project" value="TreeGrafter"/>
</dbReference>
<dbReference type="Proteomes" id="UP000316798">
    <property type="component" value="Chromosome"/>
</dbReference>
<dbReference type="PANTHER" id="PTHR32182">
    <property type="entry name" value="DNA REPLICATION AND REPAIR PROTEIN RECF"/>
    <property type="match status" value="1"/>
</dbReference>
<dbReference type="Pfam" id="PF13558">
    <property type="entry name" value="SbcC_Walker_B"/>
    <property type="match status" value="1"/>
</dbReference>
<keyword evidence="1" id="KW-0175">Coiled coil</keyword>
<name>A0A515DE99_9BURK</name>
<dbReference type="InterPro" id="IPR027417">
    <property type="entry name" value="P-loop_NTPase"/>
</dbReference>
<gene>
    <name evidence="2" type="ORF">EUB48_16685</name>
</gene>
<feature type="coiled-coil region" evidence="1">
    <location>
        <begin position="289"/>
        <end position="323"/>
    </location>
</feature>
<dbReference type="GO" id="GO:0000731">
    <property type="term" value="P:DNA synthesis involved in DNA repair"/>
    <property type="evidence" value="ECO:0007669"/>
    <property type="project" value="TreeGrafter"/>
</dbReference>
<dbReference type="Gene3D" id="3.40.50.300">
    <property type="entry name" value="P-loop containing nucleotide triphosphate hydrolases"/>
    <property type="match status" value="1"/>
</dbReference>
<reference evidence="2 3" key="1">
    <citation type="submission" date="2019-01" db="EMBL/GenBank/DDBJ databases">
        <title>Genomic insights into a novel species Rhodoferax sp.</title>
        <authorList>
            <person name="Jin L."/>
        </authorList>
    </citation>
    <scope>NUCLEOTIDE SEQUENCE [LARGE SCALE GENOMIC DNA]</scope>
    <source>
        <strain evidence="2 3">CHu59-6-5</strain>
    </source>
</reference>
<dbReference type="Pfam" id="PF13555">
    <property type="entry name" value="AAA_29"/>
    <property type="match status" value="1"/>
</dbReference>
<organism evidence="2 3">
    <name type="scientific">Rhodoferax sediminis</name>
    <dbReference type="NCBI Taxonomy" id="2509614"/>
    <lineage>
        <taxon>Bacteria</taxon>
        <taxon>Pseudomonadati</taxon>
        <taxon>Pseudomonadota</taxon>
        <taxon>Betaproteobacteria</taxon>
        <taxon>Burkholderiales</taxon>
        <taxon>Comamonadaceae</taxon>
        <taxon>Rhodoferax</taxon>
    </lineage>
</organism>
<dbReference type="AlphaFoldDB" id="A0A515DE99"/>
<sequence>MKTLVAVHVVQFSLWDYETFQISPGGTGVIGPNGAGKTSLVDAVQIAMVGGHGQHLHFNAQSVHKDSRSIRAYALGTMRSGEGEQGVVSRKRDVALSYISLVFRGQEPGDVLSAGICIHATTADHRVMGLYVLPGVELKLEHHLEDLGDRGKAPIDWELFAEFGRSHVRAAGRTPTITTRPETYMQELLHNVQQGVDVRKFLRAFGHSINLKAVSSVGDFLRGYLVEATPIDKRGTLQHIKTLRSLGRQIEDVTAQVARLEVIEKRYAKVAGLHRQTAVARAVGQQVRLEAADESVASLDAEINELERQLAKARQDLPHLAQRHQTLHAAYESLLARLGADPEAQQPAQLEQLRKAHGATVQQARKEVERLALQLREAMLETAVALVARHAQKASAVEEEMKRWDGWAKAGHIATPEELKTALDILAACETQLGGERTLARQEEHEAKATALSAKAKLRAVNQGKRITDGDVATAAALFEQAGIAYEPVASLVQVTDPRWRGPIETFLGPHRLALVVEAGREDEAVDLIRRQRVNNVTVVQPEHLRDDIGRAPAPDSVAALLDSTNAVALAYLRRILGRMKRVHSTEQLRHEPRAMTVDYMLSANGGSKRIRPLDEQSWMLGVKLTNEDRVAAVNESRNAANAERGASLYLAQVEGAFAKVQAALQQVTQVSYASAVAQHASAARDLQATTDPAAVPVSERLKTLRTDVEEARGQSVEAGNTLHDYKLAINGKETRLSILSPQLTRAREDLAKLERVHAEAIRDPDCDHDTLPQEYDRLQAAILSAGFEQALMELEQRARQLDSNIQTALAVARDSFVDFINEYSIGLVDERSDWRKAHGWIGRHIRKLNDSTLKEYRKQADDAREAAEQSFRSDVKFRMREAIQRVKQEIRDLNAILQTCPAFTNGEKYQFLAKPSPAHRDLYELIVASPEAGGEDLFGQQGVQNNLMALLEDSESGKDRGNNPLEDYRLLFNFDLQIIQDGKVVDLLSKRMGVASNGEHRVPFYVIAGAALATAYRIRPGVAQVGAGLMILDEAFYGMDAQNTYVTATFLKSLGLQLMMAGPDSDVGKLAPLMDNYYDLARYGSDVFAEHVVVKEAARALFSSDIPMLHPELIDAAESQLLAAARVGWSHGGR</sequence>
<dbReference type="OrthoDB" id="174137at2"/>
<evidence type="ECO:0000256" key="1">
    <source>
        <dbReference type="SAM" id="Coils"/>
    </source>
</evidence>
<dbReference type="EMBL" id="CP035503">
    <property type="protein sequence ID" value="QDL38743.1"/>
    <property type="molecule type" value="Genomic_DNA"/>
</dbReference>
<dbReference type="SUPFAM" id="SSF52540">
    <property type="entry name" value="P-loop containing nucleoside triphosphate hydrolases"/>
    <property type="match status" value="1"/>
</dbReference>
<dbReference type="PANTHER" id="PTHR32182:SF0">
    <property type="entry name" value="DNA REPLICATION AND REPAIR PROTEIN RECF"/>
    <property type="match status" value="1"/>
</dbReference>
<keyword evidence="3" id="KW-1185">Reference proteome</keyword>
<dbReference type="KEGG" id="rhf:EUB48_16685"/>
<evidence type="ECO:0000313" key="2">
    <source>
        <dbReference type="EMBL" id="QDL38743.1"/>
    </source>
</evidence>
<feature type="coiled-coil region" evidence="1">
    <location>
        <begin position="744"/>
        <end position="812"/>
    </location>
</feature>
<protein>
    <recommendedName>
        <fullName evidence="4">AAA family ATPase</fullName>
    </recommendedName>
</protein>
<dbReference type="RefSeq" id="WP_142820180.1">
    <property type="nucleotide sequence ID" value="NZ_CP035503.1"/>
</dbReference>
<proteinExistence type="predicted"/>
<evidence type="ECO:0000313" key="3">
    <source>
        <dbReference type="Proteomes" id="UP000316798"/>
    </source>
</evidence>
<evidence type="ECO:0008006" key="4">
    <source>
        <dbReference type="Google" id="ProtNLM"/>
    </source>
</evidence>